<evidence type="ECO:0000313" key="2">
    <source>
        <dbReference type="MGI" id="MGI:2140873"/>
    </source>
</evidence>
<sequence length="32" mass="3433">MKENRVGKTNGTGVQTQVIVYASLGNDSTHVK</sequence>
<proteinExistence type="evidence at transcript level"/>
<dbReference type="AlphaFoldDB" id="Q99LR2"/>
<name>Q99LR2_MOUSE</name>
<dbReference type="EMBL" id="BC002262">
    <property type="protein sequence ID" value="AAH02262.1"/>
    <property type="molecule type" value="mRNA"/>
</dbReference>
<dbReference type="MGI" id="MGI:2140873">
    <property type="gene designation" value="Ttc28"/>
</dbReference>
<organism evidence="1">
    <name type="scientific">Mus musculus</name>
    <name type="common">Mouse</name>
    <dbReference type="NCBI Taxonomy" id="10090"/>
    <lineage>
        <taxon>Eukaryota</taxon>
        <taxon>Metazoa</taxon>
        <taxon>Chordata</taxon>
        <taxon>Craniata</taxon>
        <taxon>Vertebrata</taxon>
        <taxon>Euteleostomi</taxon>
        <taxon>Mammalia</taxon>
        <taxon>Eutheria</taxon>
        <taxon>Euarchontoglires</taxon>
        <taxon>Glires</taxon>
        <taxon>Rodentia</taxon>
        <taxon>Myomorpha</taxon>
        <taxon>Muroidea</taxon>
        <taxon>Muridae</taxon>
        <taxon>Murinae</taxon>
        <taxon>Mus</taxon>
        <taxon>Mus</taxon>
    </lineage>
</organism>
<dbReference type="AGR" id="MGI:2140873"/>
<evidence type="ECO:0000313" key="1">
    <source>
        <dbReference type="EMBL" id="AAH02262.1"/>
    </source>
</evidence>
<accession>Q99LR2</accession>
<gene>
    <name evidence="1 2" type="primary">Ttc28</name>
    <name evidence="2" type="synonym">AI428795</name>
</gene>
<reference evidence="1" key="1">
    <citation type="journal article" date="2004" name="Genome Res.">
        <title>The status, quality, and expansion of the NIH full-length cDNA project: the Mammalian Gene Collection (MGC).</title>
        <authorList>
            <consortium name="The MGC Project Team"/>
            <person name="Gerhard D.S."/>
            <person name="Wagner L."/>
            <person name="Feingold E.A."/>
            <person name="Shenmen C.M."/>
            <person name="Grouse L.H."/>
            <person name="Schuler G."/>
            <person name="Klein S.L."/>
            <person name="Old S."/>
            <person name="Rasooly R."/>
            <person name="Good P."/>
            <person name="Guyer M."/>
            <person name="Peck A.M."/>
            <person name="Derge J.G."/>
            <person name="Lipman D."/>
            <person name="Collins F.S."/>
            <person name="Jang W."/>
            <person name="Sherry S."/>
            <person name="Feolo M."/>
            <person name="Misquitta L."/>
            <person name="Lee E."/>
            <person name="Rotmistrovsky K."/>
            <person name="Greenhut S.F."/>
            <person name="Schaefer C.F."/>
            <person name="Buetow K."/>
            <person name="Bonner T.I."/>
            <person name="Haussler D."/>
            <person name="Kent J."/>
            <person name="Kiekhaus M."/>
            <person name="Furey T."/>
            <person name="Brent M."/>
            <person name="Prange C."/>
            <person name="Schreiber K."/>
            <person name="Shapiro N."/>
            <person name="Bhat N.K."/>
            <person name="Hopkins R.F."/>
            <person name="Hsie F."/>
            <person name="Driscoll T."/>
            <person name="Soares M.B."/>
            <person name="Casavant T.L."/>
            <person name="Scheetz T.E."/>
            <person name="Brown-stein M.J."/>
            <person name="Usdin T.B."/>
            <person name="Toshiyuki S."/>
            <person name="Carninci P."/>
            <person name="Piao Y."/>
            <person name="Dudekula D.B."/>
            <person name="Ko M.S."/>
            <person name="Kawakami K."/>
            <person name="Suzuki Y."/>
            <person name="Sugano S."/>
            <person name="Gruber C.E."/>
            <person name="Smith M.R."/>
            <person name="Simmons B."/>
            <person name="Moore T."/>
            <person name="Waterman R."/>
            <person name="Johnson S.L."/>
            <person name="Ruan Y."/>
            <person name="Wei C.L."/>
            <person name="Mathavan S."/>
            <person name="Gunaratne P.H."/>
            <person name="Wu J."/>
            <person name="Garcia A.M."/>
            <person name="Hulyk S.W."/>
            <person name="Fuh E."/>
            <person name="Yuan Y."/>
            <person name="Sneed A."/>
            <person name="Kowis C."/>
            <person name="Hodgson A."/>
            <person name="Muzny D.M."/>
            <person name="McPherson J."/>
            <person name="Gibbs R.A."/>
            <person name="Fahey J."/>
            <person name="Helton E."/>
            <person name="Ketteman M."/>
            <person name="Madan A."/>
            <person name="Rodrigues S."/>
            <person name="Sanchez A."/>
            <person name="Whiting M."/>
            <person name="Madari A."/>
            <person name="Young A.C."/>
            <person name="Wetherby K.D."/>
            <person name="Granite S.J."/>
            <person name="Kwong P.N."/>
            <person name="Brinkley C.P."/>
            <person name="Pearson R.L."/>
            <person name="Bouffard G.G."/>
            <person name="Blakesly R.W."/>
            <person name="Green E.D."/>
            <person name="Dickson M.C."/>
            <person name="Rodriguez A.C."/>
            <person name="Grimwood J."/>
            <person name="Schmutz J."/>
            <person name="Myers R.M."/>
            <person name="Butterfield Y.S."/>
            <person name="Griffith M."/>
            <person name="Griffith O.L."/>
            <person name="Krzywinski M.I."/>
            <person name="Liao N."/>
            <person name="Morin R."/>
            <person name="Morrin R."/>
            <person name="Palmquist D."/>
            <person name="Petrescu A.S."/>
            <person name="Skalska U."/>
            <person name="Smailus D.E."/>
            <person name="Stott J.M."/>
            <person name="Schnerch A."/>
            <person name="Schein J.E."/>
            <person name="Jones S.J."/>
            <person name="Holt R.A."/>
            <person name="Baross A."/>
            <person name="Marra M.A."/>
            <person name="Clifton S."/>
            <person name="Makowski K.A."/>
            <person name="Bosak S."/>
            <person name="Malek J."/>
        </authorList>
    </citation>
    <scope>NUCLEOTIDE SEQUENCE [LARGE SCALE MRNA]</scope>
    <source>
        <strain evidence="1">Czech II</strain>
        <tissue evidence="1">Mammary tumor metastatized to lung. Tumor arose spontaneously</tissue>
    </source>
</reference>
<protein>
    <submittedName>
        <fullName evidence="1">Ttc28 protein</fullName>
    </submittedName>
</protein>